<dbReference type="InterPro" id="IPR017871">
    <property type="entry name" value="ABC_transporter-like_CS"/>
</dbReference>
<dbReference type="SMART" id="SM00382">
    <property type="entry name" value="AAA"/>
    <property type="match status" value="1"/>
</dbReference>
<keyword evidence="2" id="KW-0813">Transport</keyword>
<dbReference type="PANTHER" id="PTHR42711:SF19">
    <property type="entry name" value="DOXORUBICIN RESISTANCE ATP-BINDING PROTEIN DRRA"/>
    <property type="match status" value="1"/>
</dbReference>
<accession>A0ABW1E366</accession>
<keyword evidence="8" id="KW-1185">Reference proteome</keyword>
<feature type="domain" description="ABC transporter" evidence="6">
    <location>
        <begin position="6"/>
        <end position="236"/>
    </location>
</feature>
<dbReference type="InterPro" id="IPR003439">
    <property type="entry name" value="ABC_transporter-like_ATP-bd"/>
</dbReference>
<dbReference type="RefSeq" id="WP_381368060.1">
    <property type="nucleotide sequence ID" value="NZ_JBHSOA010000061.1"/>
</dbReference>
<keyword evidence="3" id="KW-0547">Nucleotide-binding</keyword>
<name>A0ABW1E366_9ACTN</name>
<dbReference type="Pfam" id="PF00005">
    <property type="entry name" value="ABC_tran"/>
    <property type="match status" value="1"/>
</dbReference>
<dbReference type="InterPro" id="IPR027417">
    <property type="entry name" value="P-loop_NTPase"/>
</dbReference>
<organism evidence="7 8">
    <name type="scientific">Streptomyces chlorus</name>
    <dbReference type="NCBI Taxonomy" id="887452"/>
    <lineage>
        <taxon>Bacteria</taxon>
        <taxon>Bacillati</taxon>
        <taxon>Actinomycetota</taxon>
        <taxon>Actinomycetes</taxon>
        <taxon>Kitasatosporales</taxon>
        <taxon>Streptomycetaceae</taxon>
        <taxon>Streptomyces</taxon>
    </lineage>
</organism>
<evidence type="ECO:0000313" key="8">
    <source>
        <dbReference type="Proteomes" id="UP001596180"/>
    </source>
</evidence>
<keyword evidence="4 7" id="KW-0067">ATP-binding</keyword>
<dbReference type="Gene3D" id="3.40.50.300">
    <property type="entry name" value="P-loop containing nucleotide triphosphate hydrolases"/>
    <property type="match status" value="1"/>
</dbReference>
<evidence type="ECO:0000256" key="2">
    <source>
        <dbReference type="ARBA" id="ARBA00022448"/>
    </source>
</evidence>
<dbReference type="PROSITE" id="PS00211">
    <property type="entry name" value="ABC_TRANSPORTER_1"/>
    <property type="match status" value="1"/>
</dbReference>
<evidence type="ECO:0000256" key="3">
    <source>
        <dbReference type="ARBA" id="ARBA00022741"/>
    </source>
</evidence>
<dbReference type="EMBL" id="JBHSOA010000061">
    <property type="protein sequence ID" value="MFC5855320.1"/>
    <property type="molecule type" value="Genomic_DNA"/>
</dbReference>
<proteinExistence type="predicted"/>
<gene>
    <name evidence="7" type="ORF">ACFPZI_27130</name>
</gene>
<dbReference type="Proteomes" id="UP001596180">
    <property type="component" value="Unassembled WGS sequence"/>
</dbReference>
<comment type="caution">
    <text evidence="7">The sequence shown here is derived from an EMBL/GenBank/DDBJ whole genome shotgun (WGS) entry which is preliminary data.</text>
</comment>
<comment type="subcellular location">
    <subcellularLocation>
        <location evidence="1">Cell membrane</location>
        <topology evidence="1">Peripheral membrane protein</topology>
    </subcellularLocation>
</comment>
<dbReference type="PANTHER" id="PTHR42711">
    <property type="entry name" value="ABC TRANSPORTER ATP-BINDING PROTEIN"/>
    <property type="match status" value="1"/>
</dbReference>
<evidence type="ECO:0000256" key="5">
    <source>
        <dbReference type="ARBA" id="ARBA00023251"/>
    </source>
</evidence>
<keyword evidence="5" id="KW-0046">Antibiotic resistance</keyword>
<protein>
    <submittedName>
        <fullName evidence="7">ATP-binding cassette domain-containing protein</fullName>
    </submittedName>
</protein>
<dbReference type="GO" id="GO:0005524">
    <property type="term" value="F:ATP binding"/>
    <property type="evidence" value="ECO:0007669"/>
    <property type="project" value="UniProtKB-KW"/>
</dbReference>
<evidence type="ECO:0000313" key="7">
    <source>
        <dbReference type="EMBL" id="MFC5855320.1"/>
    </source>
</evidence>
<dbReference type="SUPFAM" id="SSF52540">
    <property type="entry name" value="P-loop containing nucleoside triphosphate hydrolases"/>
    <property type="match status" value="1"/>
</dbReference>
<dbReference type="InterPro" id="IPR050763">
    <property type="entry name" value="ABC_transporter_ATP-binding"/>
</dbReference>
<evidence type="ECO:0000259" key="6">
    <source>
        <dbReference type="PROSITE" id="PS50893"/>
    </source>
</evidence>
<reference evidence="8" key="1">
    <citation type="journal article" date="2019" name="Int. J. Syst. Evol. Microbiol.">
        <title>The Global Catalogue of Microorganisms (GCM) 10K type strain sequencing project: providing services to taxonomists for standard genome sequencing and annotation.</title>
        <authorList>
            <consortium name="The Broad Institute Genomics Platform"/>
            <consortium name="The Broad Institute Genome Sequencing Center for Infectious Disease"/>
            <person name="Wu L."/>
            <person name="Ma J."/>
        </authorList>
    </citation>
    <scope>NUCLEOTIDE SEQUENCE [LARGE SCALE GENOMIC DNA]</scope>
    <source>
        <strain evidence="8">JCM 10411</strain>
    </source>
</reference>
<evidence type="ECO:0000256" key="1">
    <source>
        <dbReference type="ARBA" id="ARBA00004202"/>
    </source>
</evidence>
<evidence type="ECO:0000256" key="4">
    <source>
        <dbReference type="ARBA" id="ARBA00022840"/>
    </source>
</evidence>
<sequence length="327" mass="34173">MSEVTISTRGLSKRFGEVTALDAVDIEARAGAVLGLLGHNGAGKTTLVHILSTLSQPSAGSATVAGFDVRTQGAEIRRRIGVTAQHTAVDNRLSGTANLVLVARLLGARPKAARNRATQLIEAFDLTAGANRPASTYSGGMRRRLDLAMSLVADPVVLFLDEPTTGLDPVSRVNLWEIVEGLVRQGTAVLLTTQDLNEADRLADRITVLSKGRVVASGTTAELKAETGRRSVHVSVERDRLARAASALRQHGYPPTVEQQGPTLVIGVDASAELARMVQILVAAEVPIDGLALSEPTLDDVYLALTSAASATATESGSSPHTPVGVS</sequence>
<dbReference type="InterPro" id="IPR003593">
    <property type="entry name" value="AAA+_ATPase"/>
</dbReference>
<dbReference type="PROSITE" id="PS50893">
    <property type="entry name" value="ABC_TRANSPORTER_2"/>
    <property type="match status" value="1"/>
</dbReference>